<comment type="caution">
    <text evidence="1">The sequence shown here is derived from an EMBL/GenBank/DDBJ whole genome shotgun (WGS) entry which is preliminary data.</text>
</comment>
<name>A0ABV1FXS6_9BACT</name>
<dbReference type="Proteomes" id="UP001465717">
    <property type="component" value="Unassembled WGS sequence"/>
</dbReference>
<dbReference type="RefSeq" id="WP_349226001.1">
    <property type="nucleotide sequence ID" value="NZ_JBBNFG020000015.1"/>
</dbReference>
<protein>
    <recommendedName>
        <fullName evidence="3">PhoU domain-containing protein</fullName>
    </recommendedName>
</protein>
<dbReference type="EMBL" id="JBBNGE010000017">
    <property type="protein sequence ID" value="MEQ2507953.1"/>
    <property type="molecule type" value="Genomic_DNA"/>
</dbReference>
<evidence type="ECO:0000313" key="1">
    <source>
        <dbReference type="EMBL" id="MEQ2507953.1"/>
    </source>
</evidence>
<reference evidence="1 2" key="1">
    <citation type="submission" date="2024-04" db="EMBL/GenBank/DDBJ databases">
        <title>Human intestinal bacterial collection.</title>
        <authorList>
            <person name="Pauvert C."/>
            <person name="Hitch T.C.A."/>
            <person name="Clavel T."/>
        </authorList>
    </citation>
    <scope>NUCLEOTIDE SEQUENCE [LARGE SCALE GENOMIC DNA]</scope>
    <source>
        <strain evidence="1 2">CLA-AA-H174</strain>
    </source>
</reference>
<evidence type="ECO:0000313" key="2">
    <source>
        <dbReference type="Proteomes" id="UP001465717"/>
    </source>
</evidence>
<keyword evidence="2" id="KW-1185">Reference proteome</keyword>
<gene>
    <name evidence="1" type="ORF">AAAT87_06595</name>
</gene>
<sequence length="64" mass="7409">MKKVSNDMRWFVDQLRMAEGILANALERAENFSEHDKRIISKIRRVVDMADLTLLQLLSPIAPL</sequence>
<evidence type="ECO:0008006" key="3">
    <source>
        <dbReference type="Google" id="ProtNLM"/>
    </source>
</evidence>
<organism evidence="1 2">
    <name type="scientific">Segatella sinensis</name>
    <dbReference type="NCBI Taxonomy" id="3085167"/>
    <lineage>
        <taxon>Bacteria</taxon>
        <taxon>Pseudomonadati</taxon>
        <taxon>Bacteroidota</taxon>
        <taxon>Bacteroidia</taxon>
        <taxon>Bacteroidales</taxon>
        <taxon>Prevotellaceae</taxon>
        <taxon>Segatella</taxon>
    </lineage>
</organism>
<accession>A0ABV1FXS6</accession>
<proteinExistence type="predicted"/>